<dbReference type="InterPro" id="IPR011029">
    <property type="entry name" value="DEATH-like_dom_sf"/>
</dbReference>
<comment type="caution">
    <text evidence="2">The sequence shown here is derived from an EMBL/GenBank/DDBJ whole genome shotgun (WGS) entry which is preliminary data.</text>
</comment>
<organism evidence="2 3">
    <name type="scientific">Portunus trituberculatus</name>
    <name type="common">Swimming crab</name>
    <name type="synonym">Neptunus trituberculatus</name>
    <dbReference type="NCBI Taxonomy" id="210409"/>
    <lineage>
        <taxon>Eukaryota</taxon>
        <taxon>Metazoa</taxon>
        <taxon>Ecdysozoa</taxon>
        <taxon>Arthropoda</taxon>
        <taxon>Crustacea</taxon>
        <taxon>Multicrustacea</taxon>
        <taxon>Malacostraca</taxon>
        <taxon>Eumalacostraca</taxon>
        <taxon>Eucarida</taxon>
        <taxon>Decapoda</taxon>
        <taxon>Pleocyemata</taxon>
        <taxon>Brachyura</taxon>
        <taxon>Eubrachyura</taxon>
        <taxon>Portunoidea</taxon>
        <taxon>Portunidae</taxon>
        <taxon>Portuninae</taxon>
        <taxon>Portunus</taxon>
    </lineage>
</organism>
<keyword evidence="3" id="KW-1185">Reference proteome</keyword>
<evidence type="ECO:0000256" key="1">
    <source>
        <dbReference type="SAM" id="MobiDB-lite"/>
    </source>
</evidence>
<evidence type="ECO:0000313" key="2">
    <source>
        <dbReference type="EMBL" id="MPC37504.1"/>
    </source>
</evidence>
<evidence type="ECO:0000313" key="3">
    <source>
        <dbReference type="Proteomes" id="UP000324222"/>
    </source>
</evidence>
<feature type="region of interest" description="Disordered" evidence="1">
    <location>
        <begin position="52"/>
        <end position="75"/>
    </location>
</feature>
<gene>
    <name evidence="2" type="ORF">E2C01_030985</name>
</gene>
<dbReference type="EMBL" id="VSRR010003799">
    <property type="protein sequence ID" value="MPC37504.1"/>
    <property type="molecule type" value="Genomic_DNA"/>
</dbReference>
<protein>
    <submittedName>
        <fullName evidence="2">Uncharacterized protein</fullName>
    </submittedName>
</protein>
<dbReference type="OrthoDB" id="4062651at2759"/>
<dbReference type="Proteomes" id="UP000324222">
    <property type="component" value="Unassembled WGS sequence"/>
</dbReference>
<dbReference type="Gene3D" id="1.10.533.10">
    <property type="entry name" value="Death Domain, Fas"/>
    <property type="match status" value="1"/>
</dbReference>
<proteinExistence type="predicted"/>
<reference evidence="2 3" key="1">
    <citation type="submission" date="2019-05" db="EMBL/GenBank/DDBJ databases">
        <title>Another draft genome of Portunus trituberculatus and its Hox gene families provides insights of decapod evolution.</title>
        <authorList>
            <person name="Jeong J.-H."/>
            <person name="Song I."/>
            <person name="Kim S."/>
            <person name="Choi T."/>
            <person name="Kim D."/>
            <person name="Ryu S."/>
            <person name="Kim W."/>
        </authorList>
    </citation>
    <scope>NUCLEOTIDE SEQUENCE [LARGE SCALE GENOMIC DNA]</scope>
    <source>
        <tissue evidence="2">Muscle</tissue>
    </source>
</reference>
<dbReference type="AlphaFoldDB" id="A0A5B7EYV4"/>
<sequence>MQALTAGDSSGSGVMLTSEMRLLPSWAKSQLAHILEVTYGWREVMGRVPGHPWAPGMPLPEGEHYPRKYSSDDIQ</sequence>
<accession>A0A5B7EYV4</accession>
<name>A0A5B7EYV4_PORTR</name>
<feature type="compositionally biased region" description="Basic and acidic residues" evidence="1">
    <location>
        <begin position="61"/>
        <end position="75"/>
    </location>
</feature>